<protein>
    <submittedName>
        <fullName evidence="2">Helix-turn-helix domain-containing protein</fullName>
    </submittedName>
</protein>
<gene>
    <name evidence="2" type="ORF">HB778_12880</name>
</gene>
<accession>A0A7G6SSD0</accession>
<evidence type="ECO:0000259" key="1">
    <source>
        <dbReference type="Pfam" id="PF12728"/>
    </source>
</evidence>
<name>A0A7G6SSD0_9HYPH</name>
<dbReference type="Gene3D" id="1.10.238.160">
    <property type="match status" value="1"/>
</dbReference>
<sequence>MTKLAATINETVEMSGLSRSAIYRAIKENRLPKRKNNGRSLILVSDLQNFLNSLPVSEA</sequence>
<feature type="domain" description="Helix-turn-helix" evidence="1">
    <location>
        <begin position="7"/>
        <end position="53"/>
    </location>
</feature>
<dbReference type="AlphaFoldDB" id="A0A7G6SSD0"/>
<dbReference type="EMBL" id="CP050296">
    <property type="protein sequence ID" value="QND57412.1"/>
    <property type="molecule type" value="Genomic_DNA"/>
</dbReference>
<dbReference type="Proteomes" id="UP000515465">
    <property type="component" value="Chromosome"/>
</dbReference>
<evidence type="ECO:0000313" key="2">
    <source>
        <dbReference type="EMBL" id="QND57412.1"/>
    </source>
</evidence>
<dbReference type="Pfam" id="PF12728">
    <property type="entry name" value="HTH_17"/>
    <property type="match status" value="1"/>
</dbReference>
<organism evidence="2 3">
    <name type="scientific">Mesorhizobium huakuii</name>
    <dbReference type="NCBI Taxonomy" id="28104"/>
    <lineage>
        <taxon>Bacteria</taxon>
        <taxon>Pseudomonadati</taxon>
        <taxon>Pseudomonadota</taxon>
        <taxon>Alphaproteobacteria</taxon>
        <taxon>Hyphomicrobiales</taxon>
        <taxon>Phyllobacteriaceae</taxon>
        <taxon>Mesorhizobium</taxon>
    </lineage>
</organism>
<dbReference type="RefSeq" id="WP_183464237.1">
    <property type="nucleotide sequence ID" value="NZ_CP050296.1"/>
</dbReference>
<evidence type="ECO:0000313" key="3">
    <source>
        <dbReference type="Proteomes" id="UP000515465"/>
    </source>
</evidence>
<dbReference type="InterPro" id="IPR041657">
    <property type="entry name" value="HTH_17"/>
</dbReference>
<proteinExistence type="predicted"/>
<reference evidence="3" key="1">
    <citation type="journal article" date="2020" name="Mol. Plant Microbe">
        <title>Rhizobial microsymbionts of the narrowly endemic Oxytropis species growing in Kamchatka are characterized by significant genetic diversity and possess a set of genes that are associated with T3SS and T6SS secretion systems and can affect the development of symbiosis.</title>
        <authorList>
            <person name="Safronova V."/>
            <person name="Guro P."/>
            <person name="Sazanova A."/>
            <person name="Kuznetsova I."/>
            <person name="Belimov A."/>
            <person name="Yakubov V."/>
            <person name="Chirak E."/>
            <person name="Afonin A."/>
            <person name="Gogolev Y."/>
            <person name="Andronov E."/>
            <person name="Tikhonovich I."/>
        </authorList>
    </citation>
    <scope>NUCLEOTIDE SEQUENCE [LARGE SCALE GENOMIC DNA]</scope>
    <source>
        <strain evidence="3">583</strain>
    </source>
</reference>